<keyword evidence="7" id="KW-1185">Reference proteome</keyword>
<evidence type="ECO:0000259" key="5">
    <source>
        <dbReference type="Pfam" id="PF01850"/>
    </source>
</evidence>
<accession>A0A5C4M3F1</accession>
<name>A0A5C4M3F1_9PSEU</name>
<dbReference type="Pfam" id="PF01850">
    <property type="entry name" value="PIN"/>
    <property type="match status" value="1"/>
</dbReference>
<sequence length="129" mass="13910">MIYLDASSLVTFVVRRRHAEALDAFLSAHEDTTYTSTIGFVETVRTCDQIGSFPNLMATLLRDHNEIKVTDAIRDAAARAPGARRSLDAVHVASAEQLGSELTALVTYDSRMAEAARKAGLAVTMPGAE</sequence>
<dbReference type="RefSeq" id="WP_139095958.1">
    <property type="nucleotide sequence ID" value="NZ_VDFW01000005.1"/>
</dbReference>
<protein>
    <submittedName>
        <fullName evidence="6">Type II toxin-antitoxin system VapC family toxin</fullName>
    </submittedName>
</protein>
<keyword evidence="4" id="KW-0460">Magnesium</keyword>
<dbReference type="GO" id="GO:0016787">
    <property type="term" value="F:hydrolase activity"/>
    <property type="evidence" value="ECO:0007669"/>
    <property type="project" value="UniProtKB-KW"/>
</dbReference>
<keyword evidence="3" id="KW-0378">Hydrolase</keyword>
<keyword evidence="1" id="KW-0540">Nuclease</keyword>
<keyword evidence="2" id="KW-0479">Metal-binding</keyword>
<evidence type="ECO:0000256" key="4">
    <source>
        <dbReference type="ARBA" id="ARBA00022842"/>
    </source>
</evidence>
<reference evidence="6 7" key="1">
    <citation type="submission" date="2019-06" db="EMBL/GenBank/DDBJ databases">
        <title>Amycolatopsis alkalitolerans sp. nov., isolated from Gastrodia elata Blume.</title>
        <authorList>
            <person name="Narsing Rao M.P."/>
            <person name="Li W.J."/>
        </authorList>
    </citation>
    <scope>NUCLEOTIDE SEQUENCE [LARGE SCALE GENOMIC DNA]</scope>
    <source>
        <strain evidence="6 7">SYSUP0005</strain>
    </source>
</reference>
<gene>
    <name evidence="6" type="ORF">FG385_07840</name>
</gene>
<evidence type="ECO:0000256" key="1">
    <source>
        <dbReference type="ARBA" id="ARBA00022722"/>
    </source>
</evidence>
<dbReference type="GO" id="GO:0004518">
    <property type="term" value="F:nuclease activity"/>
    <property type="evidence" value="ECO:0007669"/>
    <property type="project" value="UniProtKB-KW"/>
</dbReference>
<dbReference type="SUPFAM" id="SSF88723">
    <property type="entry name" value="PIN domain-like"/>
    <property type="match status" value="1"/>
</dbReference>
<dbReference type="InterPro" id="IPR002716">
    <property type="entry name" value="PIN_dom"/>
</dbReference>
<dbReference type="OrthoDB" id="1525146at2"/>
<organism evidence="6 7">
    <name type="scientific">Amycolatopsis alkalitolerans</name>
    <dbReference type="NCBI Taxonomy" id="2547244"/>
    <lineage>
        <taxon>Bacteria</taxon>
        <taxon>Bacillati</taxon>
        <taxon>Actinomycetota</taxon>
        <taxon>Actinomycetes</taxon>
        <taxon>Pseudonocardiales</taxon>
        <taxon>Pseudonocardiaceae</taxon>
        <taxon>Amycolatopsis</taxon>
    </lineage>
</organism>
<dbReference type="Proteomes" id="UP000305546">
    <property type="component" value="Unassembled WGS sequence"/>
</dbReference>
<feature type="domain" description="PIN" evidence="5">
    <location>
        <begin position="2"/>
        <end position="117"/>
    </location>
</feature>
<dbReference type="InterPro" id="IPR029060">
    <property type="entry name" value="PIN-like_dom_sf"/>
</dbReference>
<dbReference type="GO" id="GO:0046872">
    <property type="term" value="F:metal ion binding"/>
    <property type="evidence" value="ECO:0007669"/>
    <property type="project" value="UniProtKB-KW"/>
</dbReference>
<dbReference type="Gene3D" id="3.40.50.1010">
    <property type="entry name" value="5'-nuclease"/>
    <property type="match status" value="1"/>
</dbReference>
<evidence type="ECO:0000256" key="3">
    <source>
        <dbReference type="ARBA" id="ARBA00022801"/>
    </source>
</evidence>
<evidence type="ECO:0000256" key="2">
    <source>
        <dbReference type="ARBA" id="ARBA00022723"/>
    </source>
</evidence>
<dbReference type="AlphaFoldDB" id="A0A5C4M3F1"/>
<comment type="caution">
    <text evidence="6">The sequence shown here is derived from an EMBL/GenBank/DDBJ whole genome shotgun (WGS) entry which is preliminary data.</text>
</comment>
<dbReference type="EMBL" id="VDFW01000005">
    <property type="protein sequence ID" value="TNC27635.1"/>
    <property type="molecule type" value="Genomic_DNA"/>
</dbReference>
<evidence type="ECO:0000313" key="6">
    <source>
        <dbReference type="EMBL" id="TNC27635.1"/>
    </source>
</evidence>
<proteinExistence type="predicted"/>
<evidence type="ECO:0000313" key="7">
    <source>
        <dbReference type="Proteomes" id="UP000305546"/>
    </source>
</evidence>